<dbReference type="InterPro" id="IPR010905">
    <property type="entry name" value="Glyco_hydro_88"/>
</dbReference>
<dbReference type="Pfam" id="PF07470">
    <property type="entry name" value="Glyco_hydro_88"/>
    <property type="match status" value="1"/>
</dbReference>
<dbReference type="InterPro" id="IPR029062">
    <property type="entry name" value="Class_I_gatase-like"/>
</dbReference>
<gene>
    <name evidence="3" type="ORF">ACFOW1_04535</name>
</gene>
<dbReference type="InterPro" id="IPR052043">
    <property type="entry name" value="PolySaccharide_Degr_Enz"/>
</dbReference>
<evidence type="ECO:0000256" key="2">
    <source>
        <dbReference type="SAM" id="SignalP"/>
    </source>
</evidence>
<dbReference type="InterPro" id="IPR008928">
    <property type="entry name" value="6-hairpin_glycosidase_sf"/>
</dbReference>
<sequence length="635" mass="71438">MKKLIIIGLFCVGLKAAAQADYSAKLAKTAMTLWADTSAISPNHLPQKWSYDMGVVLKGIEGLWLKTADKQYFDYMQKCIDFFVDDKGVIRTYKREDYNIDNVLCGRILLTLFKVTGKDKYYKAAATLRDQLNTQPRTKEGGFWHKKIYTNQMWLDGLYMGEPFYAEWSTNFGDTAAYNDIVNQFAWMEKHSRDAKTGLLYHGWDESKEQQWANKTTGASPNFWARAMGWYGNALVDVIEQIPVSYKKRDTLVTILKRFATAVQKVQDTKTSLWYDILDKPTGKGNYLEASASSMFVYALAKGVRLGVLPASYLNVSKKGYDGILQTFIETDANGQANLKGTVSVSGLGGKPYRDGSYDYYMSEKVIVNDPKGIGAFIQAANEMESIPALTIGKGKTVTLDHYYNSEVKKDIIGVEKPFHYVWEEMDNNGFSLLGHVFNSYGVKTETLFSAPTSTNLKKTDIYLIVDADDLADNPKPNYVTEKDAQIVYDWVKAGGVLILFHNDKPNAEFEHFNILTEKFGIHFNEDSRNHVTGAQFEMGAFTFSANQPVFTTAKKVYLKEISTLKLSAPAISIFNDKGDVIMAVSKVGKGAVFAVGDPWVYNEYTDGRKLPADFDNFKAANDLVKWAIEQTRKK</sequence>
<dbReference type="EMBL" id="JBHSDC010000003">
    <property type="protein sequence ID" value="MFC4231144.1"/>
    <property type="molecule type" value="Genomic_DNA"/>
</dbReference>
<feature type="chain" id="PRO_5045613313" evidence="2">
    <location>
        <begin position="21"/>
        <end position="635"/>
    </location>
</feature>
<name>A0ABV8PSM8_9BACT</name>
<protein>
    <submittedName>
        <fullName evidence="3">Glycoside hydrolase family 88 protein</fullName>
    </submittedName>
</protein>
<dbReference type="PANTHER" id="PTHR33886">
    <property type="entry name" value="UNSATURATED RHAMNOGALACTURONAN HYDROLASE (EUROFUNG)"/>
    <property type="match status" value="1"/>
</dbReference>
<dbReference type="InterPro" id="IPR012341">
    <property type="entry name" value="6hp_glycosidase-like_sf"/>
</dbReference>
<dbReference type="Gene3D" id="1.50.10.10">
    <property type="match status" value="1"/>
</dbReference>
<organism evidence="3 4">
    <name type="scientific">Parasediminibacterium paludis</name>
    <dbReference type="NCBI Taxonomy" id="908966"/>
    <lineage>
        <taxon>Bacteria</taxon>
        <taxon>Pseudomonadati</taxon>
        <taxon>Bacteroidota</taxon>
        <taxon>Chitinophagia</taxon>
        <taxon>Chitinophagales</taxon>
        <taxon>Chitinophagaceae</taxon>
        <taxon>Parasediminibacterium</taxon>
    </lineage>
</organism>
<dbReference type="PANTHER" id="PTHR33886:SF8">
    <property type="entry name" value="UNSATURATED RHAMNOGALACTURONAN HYDROLASE (EUROFUNG)"/>
    <property type="match status" value="1"/>
</dbReference>
<accession>A0ABV8PSM8</accession>
<dbReference type="Proteomes" id="UP001595906">
    <property type="component" value="Unassembled WGS sequence"/>
</dbReference>
<proteinExistence type="predicted"/>
<keyword evidence="1 3" id="KW-0378">Hydrolase</keyword>
<feature type="signal peptide" evidence="2">
    <location>
        <begin position="1"/>
        <end position="20"/>
    </location>
</feature>
<comment type="caution">
    <text evidence="3">The sequence shown here is derived from an EMBL/GenBank/DDBJ whole genome shotgun (WGS) entry which is preliminary data.</text>
</comment>
<evidence type="ECO:0000256" key="1">
    <source>
        <dbReference type="ARBA" id="ARBA00022801"/>
    </source>
</evidence>
<dbReference type="RefSeq" id="WP_379012531.1">
    <property type="nucleotide sequence ID" value="NZ_JBHSDC010000003.1"/>
</dbReference>
<dbReference type="GO" id="GO:0016787">
    <property type="term" value="F:hydrolase activity"/>
    <property type="evidence" value="ECO:0007669"/>
    <property type="project" value="UniProtKB-KW"/>
</dbReference>
<dbReference type="SUPFAM" id="SSF52317">
    <property type="entry name" value="Class I glutamine amidotransferase-like"/>
    <property type="match status" value="1"/>
</dbReference>
<evidence type="ECO:0000313" key="3">
    <source>
        <dbReference type="EMBL" id="MFC4231144.1"/>
    </source>
</evidence>
<keyword evidence="4" id="KW-1185">Reference proteome</keyword>
<reference evidence="4" key="1">
    <citation type="journal article" date="2019" name="Int. J. Syst. Evol. Microbiol.">
        <title>The Global Catalogue of Microorganisms (GCM) 10K type strain sequencing project: providing services to taxonomists for standard genome sequencing and annotation.</title>
        <authorList>
            <consortium name="The Broad Institute Genomics Platform"/>
            <consortium name="The Broad Institute Genome Sequencing Center for Infectious Disease"/>
            <person name="Wu L."/>
            <person name="Ma J."/>
        </authorList>
    </citation>
    <scope>NUCLEOTIDE SEQUENCE [LARGE SCALE GENOMIC DNA]</scope>
    <source>
        <strain evidence="4">CECT 8010</strain>
    </source>
</reference>
<evidence type="ECO:0000313" key="4">
    <source>
        <dbReference type="Proteomes" id="UP001595906"/>
    </source>
</evidence>
<keyword evidence="2" id="KW-0732">Signal</keyword>
<dbReference type="SUPFAM" id="SSF48208">
    <property type="entry name" value="Six-hairpin glycosidases"/>
    <property type="match status" value="1"/>
</dbReference>